<organism evidence="6 7">
    <name type="scientific">Saccharomonospora cyanea NA-134</name>
    <dbReference type="NCBI Taxonomy" id="882082"/>
    <lineage>
        <taxon>Bacteria</taxon>
        <taxon>Bacillati</taxon>
        <taxon>Actinomycetota</taxon>
        <taxon>Actinomycetes</taxon>
        <taxon>Pseudonocardiales</taxon>
        <taxon>Pseudonocardiaceae</taxon>
        <taxon>Saccharomonospora</taxon>
    </lineage>
</organism>
<dbReference type="GO" id="GO:0016020">
    <property type="term" value="C:membrane"/>
    <property type="evidence" value="ECO:0007669"/>
    <property type="project" value="UniProtKB-SubCell"/>
</dbReference>
<evidence type="ECO:0000256" key="5">
    <source>
        <dbReference type="SAM" id="Phobius"/>
    </source>
</evidence>
<dbReference type="Gene3D" id="1.10.357.140">
    <property type="entry name" value="UbiA prenyltransferase"/>
    <property type="match status" value="1"/>
</dbReference>
<feature type="transmembrane region" description="Helical" evidence="5">
    <location>
        <begin position="262"/>
        <end position="282"/>
    </location>
</feature>
<keyword evidence="2 5" id="KW-0812">Transmembrane</keyword>
<dbReference type="Proteomes" id="UP000002791">
    <property type="component" value="Chromosome"/>
</dbReference>
<feature type="transmembrane region" description="Helical" evidence="5">
    <location>
        <begin position="288"/>
        <end position="307"/>
    </location>
</feature>
<accession>H5XMQ6</accession>
<evidence type="ECO:0000256" key="4">
    <source>
        <dbReference type="ARBA" id="ARBA00023136"/>
    </source>
</evidence>
<keyword evidence="6" id="KW-0808">Transferase</keyword>
<name>H5XMQ6_9PSEU</name>
<dbReference type="GO" id="GO:0016765">
    <property type="term" value="F:transferase activity, transferring alkyl or aryl (other than methyl) groups"/>
    <property type="evidence" value="ECO:0007669"/>
    <property type="project" value="InterPro"/>
</dbReference>
<feature type="transmembrane region" description="Helical" evidence="5">
    <location>
        <begin position="196"/>
        <end position="216"/>
    </location>
</feature>
<gene>
    <name evidence="6" type="ORF">SaccyDRAFT_2146</name>
</gene>
<feature type="transmembrane region" description="Helical" evidence="5">
    <location>
        <begin position="144"/>
        <end position="164"/>
    </location>
</feature>
<proteinExistence type="predicted"/>
<reference evidence="6 7" key="1">
    <citation type="submission" date="2011-11" db="EMBL/GenBank/DDBJ databases">
        <title>The Noncontiguous Finished sequence of Saccharomonospora cyanea NA-134.</title>
        <authorList>
            <consortium name="US DOE Joint Genome Institute"/>
            <person name="Lucas S."/>
            <person name="Han J."/>
            <person name="Lapidus A."/>
            <person name="Cheng J.-F."/>
            <person name="Goodwin L."/>
            <person name="Pitluck S."/>
            <person name="Peters L."/>
            <person name="Ovchinnikova G."/>
            <person name="Lu M."/>
            <person name="Detter J.C."/>
            <person name="Han C."/>
            <person name="Tapia R."/>
            <person name="Land M."/>
            <person name="Hauser L."/>
            <person name="Kyrpides N."/>
            <person name="Ivanova N."/>
            <person name="Pagani I."/>
            <person name="Brambilla E.-M."/>
            <person name="Klenk H.-P."/>
            <person name="Woyke T."/>
        </authorList>
    </citation>
    <scope>NUCLEOTIDE SEQUENCE [LARGE SCALE GENOMIC DNA]</scope>
    <source>
        <strain evidence="6 7">NA-134</strain>
    </source>
</reference>
<evidence type="ECO:0000313" key="6">
    <source>
        <dbReference type="EMBL" id="EHR61035.1"/>
    </source>
</evidence>
<dbReference type="eggNOG" id="COG0382">
    <property type="taxonomic scope" value="Bacteria"/>
</dbReference>
<evidence type="ECO:0000256" key="2">
    <source>
        <dbReference type="ARBA" id="ARBA00022692"/>
    </source>
</evidence>
<evidence type="ECO:0000256" key="1">
    <source>
        <dbReference type="ARBA" id="ARBA00004141"/>
    </source>
</evidence>
<keyword evidence="4 5" id="KW-0472">Membrane</keyword>
<feature type="transmembrane region" description="Helical" evidence="5">
    <location>
        <begin position="170"/>
        <end position="189"/>
    </location>
</feature>
<feature type="transmembrane region" description="Helical" evidence="5">
    <location>
        <begin position="222"/>
        <end position="241"/>
    </location>
</feature>
<evidence type="ECO:0000256" key="3">
    <source>
        <dbReference type="ARBA" id="ARBA00022989"/>
    </source>
</evidence>
<protein>
    <submittedName>
        <fullName evidence="6">4-hydroxybenzoate polyprenyltransferase-like prenyltransferase</fullName>
    </submittedName>
</protein>
<evidence type="ECO:0000313" key="7">
    <source>
        <dbReference type="Proteomes" id="UP000002791"/>
    </source>
</evidence>
<dbReference type="STRING" id="882082.SaccyDRAFT_2146"/>
<comment type="subcellular location">
    <subcellularLocation>
        <location evidence="1">Membrane</location>
        <topology evidence="1">Multi-pass membrane protein</topology>
    </subcellularLocation>
</comment>
<feature type="transmembrane region" description="Helical" evidence="5">
    <location>
        <begin position="319"/>
        <end position="339"/>
    </location>
</feature>
<dbReference type="InterPro" id="IPR000537">
    <property type="entry name" value="UbiA_prenyltransferase"/>
</dbReference>
<keyword evidence="3 5" id="KW-1133">Transmembrane helix</keyword>
<dbReference type="EMBL" id="CM001440">
    <property type="protein sequence ID" value="EHR61035.1"/>
    <property type="molecule type" value="Genomic_DNA"/>
</dbReference>
<keyword evidence="7" id="KW-1185">Reference proteome</keyword>
<dbReference type="InterPro" id="IPR044878">
    <property type="entry name" value="UbiA_sf"/>
</dbReference>
<dbReference type="AlphaFoldDB" id="H5XMQ6"/>
<dbReference type="Pfam" id="PF01040">
    <property type="entry name" value="UbiA"/>
    <property type="match status" value="1"/>
</dbReference>
<sequence length="340" mass="34536">MTAHRFRVPSGAAPPGLVRTGRHCGVNRGAAWAEVRSDTGVRVRRGLLARRSARARRVRLRFVRGLAAHAVALVRASHPEPTVVVTAVAVGLALSTGRDGAGVVAVAVAVLSGQLSVGWLNDFLDADRDRLAGRRDKPVVTRAVSRRALALATLAAAVVCVPASLASGPVAGVVHLLAVASAWGYNLGVKSTPLSVLPYALSFGLLPTFVVLGLPGAPAPPWWLPAVGALLGAGAHFTNVLPDLAADAVTGVRGLPHRIGAAGSRVAAAALLLTASLVLAVAASVEPFVAVVVPVLATAVLVTGFLLGRRGGSRAPFRAVLAVALLDLALLLTAGHTIVG</sequence>
<dbReference type="HOGENOM" id="CLU_080174_0_0_11"/>
<dbReference type="CDD" id="cd13956">
    <property type="entry name" value="PT_UbiA"/>
    <property type="match status" value="1"/>
</dbReference>